<keyword evidence="3" id="KW-1185">Reference proteome</keyword>
<dbReference type="EMBL" id="MU858108">
    <property type="protein sequence ID" value="KAK4213486.1"/>
    <property type="molecule type" value="Genomic_DNA"/>
</dbReference>
<feature type="region of interest" description="Disordered" evidence="1">
    <location>
        <begin position="22"/>
        <end position="68"/>
    </location>
</feature>
<feature type="compositionally biased region" description="Basic and acidic residues" evidence="1">
    <location>
        <begin position="24"/>
        <end position="40"/>
    </location>
</feature>
<sequence length="262" mass="28752">MPVPMLSSSTTHQLGFITAAKMIPKPEPKREQDQDVREAQQGDQGSTVGSETTTSPFNTPPSSPSISSEVADFAKTALTRTAAETIPVIRDATPYPGDQFIILHKPTNRAIILDYKWNLRLGPVHDFSSTSNLIPVHGHCNGYGAEGSSECQWLCVEHNGWLGFRSVVGRFIGRVKCEDCKEVVVPGRALEVRAMSHGMREYFCARRHPRGGYILMMPGGNTELLLKVEIAAGTCDDRLRGLVLREDGGALWEFVKVDGIIC</sequence>
<name>A0AAN7B5F9_9PEZI</name>
<organism evidence="2 3">
    <name type="scientific">Rhypophila decipiens</name>
    <dbReference type="NCBI Taxonomy" id="261697"/>
    <lineage>
        <taxon>Eukaryota</taxon>
        <taxon>Fungi</taxon>
        <taxon>Dikarya</taxon>
        <taxon>Ascomycota</taxon>
        <taxon>Pezizomycotina</taxon>
        <taxon>Sordariomycetes</taxon>
        <taxon>Sordariomycetidae</taxon>
        <taxon>Sordariales</taxon>
        <taxon>Naviculisporaceae</taxon>
        <taxon>Rhypophila</taxon>
    </lineage>
</organism>
<reference evidence="2" key="2">
    <citation type="submission" date="2023-05" db="EMBL/GenBank/DDBJ databases">
        <authorList>
            <consortium name="Lawrence Berkeley National Laboratory"/>
            <person name="Steindorff A."/>
            <person name="Hensen N."/>
            <person name="Bonometti L."/>
            <person name="Westerberg I."/>
            <person name="Brannstrom I.O."/>
            <person name="Guillou S."/>
            <person name="Cros-Aarteil S."/>
            <person name="Calhoun S."/>
            <person name="Haridas S."/>
            <person name="Kuo A."/>
            <person name="Mondo S."/>
            <person name="Pangilinan J."/>
            <person name="Riley R."/>
            <person name="Labutti K."/>
            <person name="Andreopoulos B."/>
            <person name="Lipzen A."/>
            <person name="Chen C."/>
            <person name="Yanf M."/>
            <person name="Daum C."/>
            <person name="Ng V."/>
            <person name="Clum A."/>
            <person name="Ohm R."/>
            <person name="Martin F."/>
            <person name="Silar P."/>
            <person name="Natvig D."/>
            <person name="Lalanne C."/>
            <person name="Gautier V."/>
            <person name="Ament-Velasquez S.L."/>
            <person name="Kruys A."/>
            <person name="Hutchinson M.I."/>
            <person name="Powell A.J."/>
            <person name="Barry K."/>
            <person name="Miller A.N."/>
            <person name="Grigoriev I.V."/>
            <person name="Debuchy R."/>
            <person name="Gladieux P."/>
            <person name="Thoren M.H."/>
            <person name="Johannesson H."/>
        </authorList>
    </citation>
    <scope>NUCLEOTIDE SEQUENCE</scope>
    <source>
        <strain evidence="2">PSN293</strain>
    </source>
</reference>
<dbReference type="PANTHER" id="PTHR39697">
    <property type="entry name" value="RICIN B LECTIN DOMAIN-CONTAINING PROTEIN-RELATED"/>
    <property type="match status" value="1"/>
</dbReference>
<proteinExistence type="predicted"/>
<dbReference type="Proteomes" id="UP001301769">
    <property type="component" value="Unassembled WGS sequence"/>
</dbReference>
<evidence type="ECO:0000313" key="2">
    <source>
        <dbReference type="EMBL" id="KAK4213486.1"/>
    </source>
</evidence>
<dbReference type="AlphaFoldDB" id="A0AAN7B5F9"/>
<gene>
    <name evidence="2" type="ORF">QBC37DRAFT_483034</name>
</gene>
<comment type="caution">
    <text evidence="2">The sequence shown here is derived from an EMBL/GenBank/DDBJ whole genome shotgun (WGS) entry which is preliminary data.</text>
</comment>
<evidence type="ECO:0000256" key="1">
    <source>
        <dbReference type="SAM" id="MobiDB-lite"/>
    </source>
</evidence>
<reference evidence="2" key="1">
    <citation type="journal article" date="2023" name="Mol. Phylogenet. Evol.">
        <title>Genome-scale phylogeny and comparative genomics of the fungal order Sordariales.</title>
        <authorList>
            <person name="Hensen N."/>
            <person name="Bonometti L."/>
            <person name="Westerberg I."/>
            <person name="Brannstrom I.O."/>
            <person name="Guillou S."/>
            <person name="Cros-Aarteil S."/>
            <person name="Calhoun S."/>
            <person name="Haridas S."/>
            <person name="Kuo A."/>
            <person name="Mondo S."/>
            <person name="Pangilinan J."/>
            <person name="Riley R."/>
            <person name="LaButti K."/>
            <person name="Andreopoulos B."/>
            <person name="Lipzen A."/>
            <person name="Chen C."/>
            <person name="Yan M."/>
            <person name="Daum C."/>
            <person name="Ng V."/>
            <person name="Clum A."/>
            <person name="Steindorff A."/>
            <person name="Ohm R.A."/>
            <person name="Martin F."/>
            <person name="Silar P."/>
            <person name="Natvig D.O."/>
            <person name="Lalanne C."/>
            <person name="Gautier V."/>
            <person name="Ament-Velasquez S.L."/>
            <person name="Kruys A."/>
            <person name="Hutchinson M.I."/>
            <person name="Powell A.J."/>
            <person name="Barry K."/>
            <person name="Miller A.N."/>
            <person name="Grigoriev I.V."/>
            <person name="Debuchy R."/>
            <person name="Gladieux P."/>
            <person name="Hiltunen Thoren M."/>
            <person name="Johannesson H."/>
        </authorList>
    </citation>
    <scope>NUCLEOTIDE SEQUENCE</scope>
    <source>
        <strain evidence="2">PSN293</strain>
    </source>
</reference>
<protein>
    <submittedName>
        <fullName evidence="2">Uncharacterized protein</fullName>
    </submittedName>
</protein>
<evidence type="ECO:0000313" key="3">
    <source>
        <dbReference type="Proteomes" id="UP001301769"/>
    </source>
</evidence>
<accession>A0AAN7B5F9</accession>
<dbReference type="PANTHER" id="PTHR39697:SF1">
    <property type="entry name" value="RICIN B LECTIN DOMAIN-CONTAINING PROTEIN"/>
    <property type="match status" value="1"/>
</dbReference>